<keyword evidence="3" id="KW-1185">Reference proteome</keyword>
<gene>
    <name evidence="2" type="ORF">HD594_000334</name>
</gene>
<dbReference type="InterPro" id="IPR007345">
    <property type="entry name" value="Polysacch_pyruvyl_Trfase"/>
</dbReference>
<evidence type="ECO:0000313" key="2">
    <source>
        <dbReference type="EMBL" id="MBB6390021.1"/>
    </source>
</evidence>
<name>A0A7X0FM68_9MICO</name>
<sequence>MTASGAVDYALLRYTTWNIGDEIQSLAARQFLPRVDRYLDRDRIRTQSAALTTPTKLIMNGWWLHGVDWPPDDRAIDPLLVSMFLDSNHPHAREALLSPAGREFFARHGPVGARDHATLAFLEDNGFAAYFSGCLTLTLQRDPRAVVQDFILAVDLPGDALEHLRRRSRRRVVAVSTYHEPQMSTDTRFRLAELYLLFYQSAAAVVTTRLHALLPSLALETPALLVTAPTTYDPLRFAGLADLARTCSQEEFVRGDVDFDPDAPEPNPQRHLALRQSLIDRASAFTGSGPAATPVVRTLTDPENLAGIVELLGDQIMKARDGRAFQDSLRRRAERSLLERGIGRAKWVARRLRAAMSQPGA</sequence>
<feature type="domain" description="Polysaccharide pyruvyl transferase" evidence="1">
    <location>
        <begin position="101"/>
        <end position="226"/>
    </location>
</feature>
<reference evidence="2 3" key="1">
    <citation type="submission" date="2020-08" db="EMBL/GenBank/DDBJ databases">
        <title>Sequencing the genomes of 1000 actinobacteria strains.</title>
        <authorList>
            <person name="Klenk H.-P."/>
        </authorList>
    </citation>
    <scope>NUCLEOTIDE SEQUENCE [LARGE SCALE GENOMIC DNA]</scope>
    <source>
        <strain evidence="2 3">DSM 12511</strain>
    </source>
</reference>
<organism evidence="2 3">
    <name type="scientific">Microbacterium thalassium</name>
    <dbReference type="NCBI Taxonomy" id="362649"/>
    <lineage>
        <taxon>Bacteria</taxon>
        <taxon>Bacillati</taxon>
        <taxon>Actinomycetota</taxon>
        <taxon>Actinomycetes</taxon>
        <taxon>Micrococcales</taxon>
        <taxon>Microbacteriaceae</taxon>
        <taxon>Microbacterium</taxon>
    </lineage>
</organism>
<comment type="caution">
    <text evidence="2">The sequence shown here is derived from an EMBL/GenBank/DDBJ whole genome shotgun (WGS) entry which is preliminary data.</text>
</comment>
<dbReference type="EMBL" id="JACHML010000001">
    <property type="protein sequence ID" value="MBB6390021.1"/>
    <property type="molecule type" value="Genomic_DNA"/>
</dbReference>
<dbReference type="Proteomes" id="UP000537775">
    <property type="component" value="Unassembled WGS sequence"/>
</dbReference>
<dbReference type="AlphaFoldDB" id="A0A7X0FM68"/>
<evidence type="ECO:0000313" key="3">
    <source>
        <dbReference type="Proteomes" id="UP000537775"/>
    </source>
</evidence>
<evidence type="ECO:0000259" key="1">
    <source>
        <dbReference type="Pfam" id="PF04230"/>
    </source>
</evidence>
<protein>
    <recommendedName>
        <fullName evidence="1">Polysaccharide pyruvyl transferase domain-containing protein</fullName>
    </recommendedName>
</protein>
<accession>A0A7X0FM68</accession>
<dbReference type="RefSeq" id="WP_184749289.1">
    <property type="nucleotide sequence ID" value="NZ_BAAAJR010000008.1"/>
</dbReference>
<proteinExistence type="predicted"/>
<dbReference type="Pfam" id="PF04230">
    <property type="entry name" value="PS_pyruv_trans"/>
    <property type="match status" value="1"/>
</dbReference>